<evidence type="ECO:0000259" key="6">
    <source>
        <dbReference type="Pfam" id="PF25060"/>
    </source>
</evidence>
<feature type="repeat" description="TPR" evidence="4">
    <location>
        <begin position="915"/>
        <end position="948"/>
    </location>
</feature>
<dbReference type="Pfam" id="PF25060">
    <property type="entry name" value="ARM_TT21_2nd"/>
    <property type="match status" value="1"/>
</dbReference>
<keyword evidence="12" id="KW-1185">Reference proteome</keyword>
<feature type="coiled-coil region" evidence="5">
    <location>
        <begin position="218"/>
        <end position="252"/>
    </location>
</feature>
<dbReference type="Pfam" id="PF25064">
    <property type="entry name" value="ARM_TT21_5th"/>
    <property type="match status" value="1"/>
</dbReference>
<reference evidence="11" key="2">
    <citation type="submission" date="2025-09" db="UniProtKB">
        <authorList>
            <consortium name="Ensembl"/>
        </authorList>
    </citation>
    <scope>IDENTIFICATION</scope>
</reference>
<dbReference type="InterPro" id="IPR056833">
    <property type="entry name" value="ARM_TT21_N"/>
</dbReference>
<dbReference type="GO" id="GO:0005929">
    <property type="term" value="C:cilium"/>
    <property type="evidence" value="ECO:0007669"/>
    <property type="project" value="GOC"/>
</dbReference>
<evidence type="ECO:0000259" key="9">
    <source>
        <dbReference type="Pfam" id="PF25064"/>
    </source>
</evidence>
<dbReference type="SUPFAM" id="SSF48452">
    <property type="entry name" value="TPR-like"/>
    <property type="match status" value="6"/>
</dbReference>
<dbReference type="GO" id="GO:0061512">
    <property type="term" value="P:protein localization to cilium"/>
    <property type="evidence" value="ECO:0007669"/>
    <property type="project" value="TreeGrafter"/>
</dbReference>
<reference evidence="11" key="1">
    <citation type="submission" date="2025-08" db="UniProtKB">
        <authorList>
            <consortium name="Ensembl"/>
        </authorList>
    </citation>
    <scope>IDENTIFICATION</scope>
</reference>
<evidence type="ECO:0000256" key="2">
    <source>
        <dbReference type="ARBA" id="ARBA00022737"/>
    </source>
</evidence>
<feature type="domain" description="Tetratricopeptide repeat protein 21A/21B fifth ARM repeats" evidence="9">
    <location>
        <begin position="915"/>
        <end position="1031"/>
    </location>
</feature>
<dbReference type="Pfam" id="PF25063">
    <property type="entry name" value="ARM_TT21_C"/>
    <property type="match status" value="1"/>
</dbReference>
<keyword evidence="5" id="KW-0175">Coiled coil</keyword>
<protein>
    <submittedName>
        <fullName evidence="11">Tetratricopeptide repeat protein 21B-like</fullName>
    </submittedName>
</protein>
<sequence length="1276" mass="146113">EADLEMYALILYYCQEKYSSHVVDVSSEAQGKFSHDPIFSFLHAYGLLMQDQVLDAIQELEQLKERRDLSLCVLMALVYAQKKRPNPDRDVIQELDGRVKEERKTASPKALYYAGLLLWLLGRNDKAREYVDRMIKISSGSKEGIVLKGWIDLRSNKDAYAKKSGKYFDEALKEKSDIFALMGKVHYYEFRQNYSGALETINQVIVSYPSFLPALVKKMKLLLTLQDWEQTIDAAQRLLQRDKNNLEALRMLALHSLCREGDERTRFDKMLFHKRNNAAERCEYLITLQCGRAEKVLQHTHRMMERAFAQASSDSELATEMGYQLVLLGRVKEAMKWYKTAMTLDESSVSALIGIIRCQLMEGHIEDAEQQLEFLTEIQQSIGLLNLCVCCRPPDEATNLLNDTVDTHFSALQGLPLSVEYFEKLNPDFLLEIAKEYLALSPAKAPAPGQPPAPQLQHCASVLDTVVKVVPGLMQAVFLMAKVRFQSGDIEAAQSSLQHCLDQNPAHADAHLLMAQIHLMQGNFKLSSQSLELCLSHNFEIREHPLYHLIKAQAQRKLGQLQEAIQTLQMAMSLCAVKRTGSSTKRQSKRVELSSADCVSVFLELAEALWLNGEQHEAAKVMQDAINEFTGTPEELRVTIANADLALMRGDTELALSMLRNITPEQPYYIQAKAKMAEIYLNHRKEKRLYVSCYRWPYFFFVITLVLPELAIEVYEQALKKNPKDGAVASKIGKALVKTHNYVKAINYYEAALKSGQQNFLRYDLADLLMKLRQYERCEKVLQEALTHDPVNELPLLTEDCRYLVLLAKVQSKVNKNDEALLSLQRVLKRAQLEQPDSVPAQKQLAAEICAEIAKHCSSQRGYERAVKFYKEALVYCESDSKVMLELAQLYLTLDDVEACQQQCSAILKNDPVNEPATLMMADLMFRKQDYEQAVFHFQQLLERKPDNYPTLSRLIDLLRRAGKLEEVPRFLEMAEKHSSRAKFEPGYNYCKGLYLWYTGEPNDGLRHFNKARKDNDWGQNAVYNMIEICLNPDNETIGGEVFENLDGDMGCKQESEQLAVRTAEKLLKELKPQTPAGHVQLRILENYCYLATKQKANVERALNVFIEIANSEKDHVPALLAMATAYMILKQTPRARNQLKRIAKMNWNIIDADEFEKSWLLLADIYIQSGKYDMAGELLKRCLRHNKSCCKAYEYMGYIMEKEQSFRDAALNYEMAWKYSNQTNPTIGYKLAFNYLKAKRHVDAIDVCHKVLDAHPNYPRIRKDILDKARAALRS</sequence>
<dbReference type="AlphaFoldDB" id="A0A671Q247"/>
<evidence type="ECO:0000313" key="11">
    <source>
        <dbReference type="Ensembl" id="ENSSANP00000065643.1"/>
    </source>
</evidence>
<dbReference type="InterPro" id="IPR019734">
    <property type="entry name" value="TPR_rpt"/>
</dbReference>
<dbReference type="Ensembl" id="ENSSANT00000069775.1">
    <property type="protein sequence ID" value="ENSSANP00000065643.1"/>
    <property type="gene ID" value="ENSSANG00000032577.1"/>
</dbReference>
<keyword evidence="2" id="KW-0677">Repeat</keyword>
<evidence type="ECO:0000259" key="7">
    <source>
        <dbReference type="Pfam" id="PF25062"/>
    </source>
</evidence>
<feature type="domain" description="Tetratricopeptide repeat protein 21A/21B second ARM" evidence="6">
    <location>
        <begin position="285"/>
        <end position="522"/>
    </location>
</feature>
<dbReference type="InterPro" id="IPR056836">
    <property type="entry name" value="ARM_TT21_4th"/>
</dbReference>
<feature type="domain" description="Tetratricopeptide repeat protein 21A/21B fourth ARM" evidence="10">
    <location>
        <begin position="728"/>
        <end position="874"/>
    </location>
</feature>
<evidence type="ECO:0000256" key="3">
    <source>
        <dbReference type="ARBA" id="ARBA00022803"/>
    </source>
</evidence>
<gene>
    <name evidence="11" type="primary">LOC107677919</name>
</gene>
<accession>A0A671Q247</accession>
<dbReference type="InterPro" id="IPR056835">
    <property type="entry name" value="ARM_TT21_5th"/>
</dbReference>
<evidence type="ECO:0000259" key="10">
    <source>
        <dbReference type="Pfam" id="PF25068"/>
    </source>
</evidence>
<evidence type="ECO:0000256" key="1">
    <source>
        <dbReference type="ARBA" id="ARBA00010935"/>
    </source>
</evidence>
<evidence type="ECO:0000313" key="12">
    <source>
        <dbReference type="Proteomes" id="UP000472260"/>
    </source>
</evidence>
<dbReference type="FunFam" id="1.25.40.10:FF:000414">
    <property type="entry name" value="Tetratricopeptide repeat domain 21B"/>
    <property type="match status" value="1"/>
</dbReference>
<dbReference type="InterPro" id="IPR056834">
    <property type="entry name" value="ARM_TT21_C"/>
</dbReference>
<dbReference type="Gene3D" id="1.25.40.10">
    <property type="entry name" value="Tetratricopeptide repeat domain"/>
    <property type="match status" value="6"/>
</dbReference>
<feature type="repeat" description="TPR" evidence="4">
    <location>
        <begin position="315"/>
        <end position="348"/>
    </location>
</feature>
<dbReference type="InterPro" id="IPR011990">
    <property type="entry name" value="TPR-like_helical_dom_sf"/>
</dbReference>
<evidence type="ECO:0000256" key="5">
    <source>
        <dbReference type="SAM" id="Coils"/>
    </source>
</evidence>
<dbReference type="PANTHER" id="PTHR14699">
    <property type="entry name" value="STI2 PROTEIN-RELATED"/>
    <property type="match status" value="1"/>
</dbReference>
<feature type="domain" description="Tetratricopeptide repeat protein 21A/21B C-terminal ARM" evidence="8">
    <location>
        <begin position="1063"/>
        <end position="1271"/>
    </location>
</feature>
<name>A0A671Q247_9TELE</name>
<dbReference type="FunFam" id="1.25.40.10:FF:000219">
    <property type="entry name" value="Tetratricopeptide repeat domain 21B"/>
    <property type="match status" value="1"/>
</dbReference>
<dbReference type="Pfam" id="PF25062">
    <property type="entry name" value="ARM_TT21_N"/>
    <property type="match status" value="1"/>
</dbReference>
<feature type="domain" description="Tetratricopeptide repeat protein 21A/21B N-terminal ARM repeat" evidence="7">
    <location>
        <begin position="10"/>
        <end position="232"/>
    </location>
</feature>
<dbReference type="SMART" id="SM00028">
    <property type="entry name" value="TPR"/>
    <property type="match status" value="16"/>
</dbReference>
<organism evidence="11 12">
    <name type="scientific">Sinocyclocheilus anshuiensis</name>
    <dbReference type="NCBI Taxonomy" id="1608454"/>
    <lineage>
        <taxon>Eukaryota</taxon>
        <taxon>Metazoa</taxon>
        <taxon>Chordata</taxon>
        <taxon>Craniata</taxon>
        <taxon>Vertebrata</taxon>
        <taxon>Euteleostomi</taxon>
        <taxon>Actinopterygii</taxon>
        <taxon>Neopterygii</taxon>
        <taxon>Teleostei</taxon>
        <taxon>Ostariophysi</taxon>
        <taxon>Cypriniformes</taxon>
        <taxon>Cyprinidae</taxon>
        <taxon>Cyprininae</taxon>
        <taxon>Sinocyclocheilus</taxon>
    </lineage>
</organism>
<dbReference type="InterPro" id="IPR040364">
    <property type="entry name" value="TTC21A/TTC21B"/>
</dbReference>
<proteinExistence type="inferred from homology"/>
<dbReference type="FunFam" id="1.25.40.10:FF:000245">
    <property type="entry name" value="Tetratricopeptide repeat domain 21B"/>
    <property type="match status" value="1"/>
</dbReference>
<dbReference type="PROSITE" id="PS50005">
    <property type="entry name" value="TPR"/>
    <property type="match status" value="2"/>
</dbReference>
<dbReference type="GO" id="GO:0035721">
    <property type="term" value="P:intraciliary retrograde transport"/>
    <property type="evidence" value="ECO:0007669"/>
    <property type="project" value="TreeGrafter"/>
</dbReference>
<evidence type="ECO:0000256" key="4">
    <source>
        <dbReference type="PROSITE-ProRule" id="PRU00339"/>
    </source>
</evidence>
<dbReference type="PANTHER" id="PTHR14699:SF1">
    <property type="entry name" value="TETRATRICOPEPTIDE REPEAT PROTEIN 21B"/>
    <property type="match status" value="1"/>
</dbReference>
<comment type="similarity">
    <text evidence="1">Belongs to the TTC21 family.</text>
</comment>
<dbReference type="InterPro" id="IPR056832">
    <property type="entry name" value="ARM_TT21_2nd"/>
</dbReference>
<dbReference type="Pfam" id="PF25068">
    <property type="entry name" value="ARM_TT21_4th"/>
    <property type="match status" value="1"/>
</dbReference>
<dbReference type="Proteomes" id="UP000472260">
    <property type="component" value="Unassembled WGS sequence"/>
</dbReference>
<dbReference type="FunFam" id="1.25.40.10:FF:000492">
    <property type="entry name" value="Tetratricopeptide repeat domain 21B"/>
    <property type="match status" value="1"/>
</dbReference>
<dbReference type="GO" id="GO:0030991">
    <property type="term" value="C:intraciliary transport particle A"/>
    <property type="evidence" value="ECO:0007669"/>
    <property type="project" value="TreeGrafter"/>
</dbReference>
<evidence type="ECO:0000259" key="8">
    <source>
        <dbReference type="Pfam" id="PF25063"/>
    </source>
</evidence>
<keyword evidence="3 4" id="KW-0802">TPR repeat</keyword>
<dbReference type="Pfam" id="PF25058">
    <property type="entry name" value="ARM_TT21"/>
    <property type="match status" value="1"/>
</dbReference>